<dbReference type="EMBL" id="GGFL01010901">
    <property type="protein sequence ID" value="MBW75079.1"/>
    <property type="molecule type" value="Transcribed_RNA"/>
</dbReference>
<proteinExistence type="predicted"/>
<reference evidence="1" key="1">
    <citation type="submission" date="2018-01" db="EMBL/GenBank/DDBJ databases">
        <title>An insight into the sialome of Amazonian anophelines.</title>
        <authorList>
            <person name="Ribeiro J.M."/>
            <person name="Scarpassa V."/>
            <person name="Calvo E."/>
        </authorList>
    </citation>
    <scope>NUCLEOTIDE SEQUENCE</scope>
</reference>
<name>A0A2M4DC38_ANODA</name>
<protein>
    <submittedName>
        <fullName evidence="1">Putative secreted protein</fullName>
    </submittedName>
</protein>
<dbReference type="AlphaFoldDB" id="A0A2M4DC38"/>
<organism evidence="1">
    <name type="scientific">Anopheles darlingi</name>
    <name type="common">Mosquito</name>
    <dbReference type="NCBI Taxonomy" id="43151"/>
    <lineage>
        <taxon>Eukaryota</taxon>
        <taxon>Metazoa</taxon>
        <taxon>Ecdysozoa</taxon>
        <taxon>Arthropoda</taxon>
        <taxon>Hexapoda</taxon>
        <taxon>Insecta</taxon>
        <taxon>Pterygota</taxon>
        <taxon>Neoptera</taxon>
        <taxon>Endopterygota</taxon>
        <taxon>Diptera</taxon>
        <taxon>Nematocera</taxon>
        <taxon>Culicoidea</taxon>
        <taxon>Culicidae</taxon>
        <taxon>Anophelinae</taxon>
        <taxon>Anopheles</taxon>
    </lineage>
</organism>
<sequence length="88" mass="10021">MLLTLLRTFCRQRAVTNAIMVGNNGLNGTKFQIFLAQIRLVRDNFHHNVHNPLATLINPTPRQARFNRTQSMRYLGTLQSSTAAKPRS</sequence>
<evidence type="ECO:0000313" key="1">
    <source>
        <dbReference type="EMBL" id="MBW75079.1"/>
    </source>
</evidence>
<accession>A0A2M4DC38</accession>